<comment type="caution">
    <text evidence="2">The sequence shown here is derived from an EMBL/GenBank/DDBJ whole genome shotgun (WGS) entry which is preliminary data.</text>
</comment>
<gene>
    <name evidence="2" type="ORF">BDN71DRAFT_1452279</name>
</gene>
<feature type="signal peptide" evidence="1">
    <location>
        <begin position="1"/>
        <end position="21"/>
    </location>
</feature>
<evidence type="ECO:0000313" key="3">
    <source>
        <dbReference type="Proteomes" id="UP000807025"/>
    </source>
</evidence>
<accession>A0A9P5ZQN5</accession>
<evidence type="ECO:0000313" key="2">
    <source>
        <dbReference type="EMBL" id="KAF9491840.1"/>
    </source>
</evidence>
<sequence length="68" mass="7459">MLKAWRALAFVLHLFSPSLLSSYPHRQNADMFMPKPLPTSKSPSNSCSVAPEALETRGFIAGALTGRR</sequence>
<protein>
    <recommendedName>
        <fullName evidence="4">Secreted protein</fullName>
    </recommendedName>
</protein>
<keyword evidence="1" id="KW-0732">Signal</keyword>
<dbReference type="AlphaFoldDB" id="A0A9P5ZQN5"/>
<keyword evidence="3" id="KW-1185">Reference proteome</keyword>
<organism evidence="2 3">
    <name type="scientific">Pleurotus eryngii</name>
    <name type="common">Boletus of the steppes</name>
    <dbReference type="NCBI Taxonomy" id="5323"/>
    <lineage>
        <taxon>Eukaryota</taxon>
        <taxon>Fungi</taxon>
        <taxon>Dikarya</taxon>
        <taxon>Basidiomycota</taxon>
        <taxon>Agaricomycotina</taxon>
        <taxon>Agaricomycetes</taxon>
        <taxon>Agaricomycetidae</taxon>
        <taxon>Agaricales</taxon>
        <taxon>Pleurotineae</taxon>
        <taxon>Pleurotaceae</taxon>
        <taxon>Pleurotus</taxon>
    </lineage>
</organism>
<evidence type="ECO:0008006" key="4">
    <source>
        <dbReference type="Google" id="ProtNLM"/>
    </source>
</evidence>
<evidence type="ECO:0000256" key="1">
    <source>
        <dbReference type="SAM" id="SignalP"/>
    </source>
</evidence>
<reference evidence="2" key="1">
    <citation type="submission" date="2020-11" db="EMBL/GenBank/DDBJ databases">
        <authorList>
            <consortium name="DOE Joint Genome Institute"/>
            <person name="Ahrendt S."/>
            <person name="Riley R."/>
            <person name="Andreopoulos W."/>
            <person name="Labutti K."/>
            <person name="Pangilinan J."/>
            <person name="Ruiz-Duenas F.J."/>
            <person name="Barrasa J.M."/>
            <person name="Sanchez-Garcia M."/>
            <person name="Camarero S."/>
            <person name="Miyauchi S."/>
            <person name="Serrano A."/>
            <person name="Linde D."/>
            <person name="Babiker R."/>
            <person name="Drula E."/>
            <person name="Ayuso-Fernandez I."/>
            <person name="Pacheco R."/>
            <person name="Padilla G."/>
            <person name="Ferreira P."/>
            <person name="Barriuso J."/>
            <person name="Kellner H."/>
            <person name="Castanera R."/>
            <person name="Alfaro M."/>
            <person name="Ramirez L."/>
            <person name="Pisabarro A.G."/>
            <person name="Kuo A."/>
            <person name="Tritt A."/>
            <person name="Lipzen A."/>
            <person name="He G."/>
            <person name="Yan M."/>
            <person name="Ng V."/>
            <person name="Cullen D."/>
            <person name="Martin F."/>
            <person name="Rosso M.-N."/>
            <person name="Henrissat B."/>
            <person name="Hibbett D."/>
            <person name="Martinez A.T."/>
            <person name="Grigoriev I.V."/>
        </authorList>
    </citation>
    <scope>NUCLEOTIDE SEQUENCE</scope>
    <source>
        <strain evidence="2">ATCC 90797</strain>
    </source>
</reference>
<name>A0A9P5ZQN5_PLEER</name>
<feature type="chain" id="PRO_5040361584" description="Secreted protein" evidence="1">
    <location>
        <begin position="22"/>
        <end position="68"/>
    </location>
</feature>
<proteinExistence type="predicted"/>
<dbReference type="EMBL" id="MU154611">
    <property type="protein sequence ID" value="KAF9491840.1"/>
    <property type="molecule type" value="Genomic_DNA"/>
</dbReference>
<dbReference type="Proteomes" id="UP000807025">
    <property type="component" value="Unassembled WGS sequence"/>
</dbReference>